<name>F9FAU8_FUSOF</name>
<comment type="caution">
    <text evidence="1">The sequence shown here is derived from an EMBL/GenBank/DDBJ whole genome shotgun (WGS) entry which is preliminary data.</text>
</comment>
<dbReference type="EMBL" id="AFQF01001215">
    <property type="protein sequence ID" value="EGU85934.1"/>
    <property type="molecule type" value="Genomic_DNA"/>
</dbReference>
<accession>F9FAU8</accession>
<sequence>MTTVALRVAAKELDAGTEIAEAGFMRGLLSDMLLDASVAQKHILGR</sequence>
<dbReference type="AlphaFoldDB" id="F9FAU8"/>
<organism evidence="1">
    <name type="scientific">Fusarium oxysporum (strain Fo5176)</name>
    <name type="common">Fusarium vascular wilt</name>
    <dbReference type="NCBI Taxonomy" id="660025"/>
    <lineage>
        <taxon>Eukaryota</taxon>
        <taxon>Fungi</taxon>
        <taxon>Dikarya</taxon>
        <taxon>Ascomycota</taxon>
        <taxon>Pezizomycotina</taxon>
        <taxon>Sordariomycetes</taxon>
        <taxon>Hypocreomycetidae</taxon>
        <taxon>Hypocreales</taxon>
        <taxon>Nectriaceae</taxon>
        <taxon>Fusarium</taxon>
        <taxon>Fusarium oxysporum species complex</taxon>
    </lineage>
</organism>
<evidence type="ECO:0000313" key="1">
    <source>
        <dbReference type="EMBL" id="EGU85934.1"/>
    </source>
</evidence>
<gene>
    <name evidence="1" type="ORF">FOXB_03524</name>
</gene>
<proteinExistence type="predicted"/>
<protein>
    <submittedName>
        <fullName evidence="1">Uncharacterized protein</fullName>
    </submittedName>
</protein>
<reference evidence="1" key="1">
    <citation type="journal article" date="2012" name="Mol. Plant Microbe Interact.">
        <title>A highly conserved effector in Fusarium oxysporum is required for full virulence on Arabidopsis.</title>
        <authorList>
            <person name="Thatcher L.F."/>
            <person name="Gardiner D.M."/>
            <person name="Kazan K."/>
            <person name="Manners J."/>
        </authorList>
    </citation>
    <scope>NUCLEOTIDE SEQUENCE [LARGE SCALE GENOMIC DNA]</scope>
    <source>
        <strain evidence="1">Fo5176</strain>
    </source>
</reference>